<dbReference type="VEuPathDB" id="CryptoDB:Vbra_20836"/>
<organism evidence="1 2">
    <name type="scientific">Vitrella brassicaformis (strain CCMP3155)</name>
    <dbReference type="NCBI Taxonomy" id="1169540"/>
    <lineage>
        <taxon>Eukaryota</taxon>
        <taxon>Sar</taxon>
        <taxon>Alveolata</taxon>
        <taxon>Colpodellida</taxon>
        <taxon>Vitrellaceae</taxon>
        <taxon>Vitrella</taxon>
    </lineage>
</organism>
<name>A0A0G4EUK4_VITBC</name>
<dbReference type="EMBL" id="CDMY01000310">
    <property type="protein sequence ID" value="CEM01771.1"/>
    <property type="molecule type" value="Genomic_DNA"/>
</dbReference>
<dbReference type="InParanoid" id="A0A0G4EUK4"/>
<gene>
    <name evidence="1" type="ORF">Vbra_20836</name>
</gene>
<evidence type="ECO:0000313" key="2">
    <source>
        <dbReference type="Proteomes" id="UP000041254"/>
    </source>
</evidence>
<proteinExistence type="predicted"/>
<evidence type="ECO:0000313" key="1">
    <source>
        <dbReference type="EMBL" id="CEM01771.1"/>
    </source>
</evidence>
<keyword evidence="2" id="KW-1185">Reference proteome</keyword>
<dbReference type="AlphaFoldDB" id="A0A0G4EUK4"/>
<dbReference type="Proteomes" id="UP000041254">
    <property type="component" value="Unassembled WGS sequence"/>
</dbReference>
<sequence>VAVSGRRFTCWASGARPRCECSANNTPSHHTTHNRVIMDTLKGLGLHQEL</sequence>
<protein>
    <submittedName>
        <fullName evidence="1">Uncharacterized protein</fullName>
    </submittedName>
</protein>
<reference evidence="1 2" key="1">
    <citation type="submission" date="2014-11" db="EMBL/GenBank/DDBJ databases">
        <authorList>
            <person name="Zhu J."/>
            <person name="Qi W."/>
            <person name="Song R."/>
        </authorList>
    </citation>
    <scope>NUCLEOTIDE SEQUENCE [LARGE SCALE GENOMIC DNA]</scope>
</reference>
<accession>A0A0G4EUK4</accession>
<feature type="non-terminal residue" evidence="1">
    <location>
        <position position="1"/>
    </location>
</feature>